<dbReference type="PANTHER" id="PTHR34706:SF1">
    <property type="entry name" value="VWFA DOMAIN-CONTAINING PROTEIN"/>
    <property type="match status" value="1"/>
</dbReference>
<dbReference type="InterPro" id="IPR002035">
    <property type="entry name" value="VWF_A"/>
</dbReference>
<dbReference type="EMBL" id="GL883170">
    <property type="protein sequence ID" value="EGF98749.1"/>
    <property type="molecule type" value="Genomic_DNA"/>
</dbReference>
<evidence type="ECO:0000313" key="3">
    <source>
        <dbReference type="EMBL" id="EGF98749.1"/>
    </source>
</evidence>
<dbReference type="PROSITE" id="PS50234">
    <property type="entry name" value="VWFA"/>
    <property type="match status" value="1"/>
</dbReference>
<dbReference type="SUPFAM" id="SSF53300">
    <property type="entry name" value="vWA-like"/>
    <property type="match status" value="1"/>
</dbReference>
<protein>
    <recommendedName>
        <fullName evidence="2">VWFA domain-containing protein</fullName>
    </recommendedName>
</protein>
<dbReference type="eggNOG" id="ENOG502S247">
    <property type="taxonomic scope" value="Eukaryota"/>
</dbReference>
<reference evidence="4" key="1">
    <citation type="journal article" date="2011" name="Proc. Natl. Acad. Sci. U.S.A.">
        <title>Obligate biotrophy features unraveled by the genomic analysis of rust fungi.</title>
        <authorList>
            <person name="Duplessis S."/>
            <person name="Cuomo C.A."/>
            <person name="Lin Y.-C."/>
            <person name="Aerts A."/>
            <person name="Tisserant E."/>
            <person name="Veneault-Fourrey C."/>
            <person name="Joly D.L."/>
            <person name="Hacquard S."/>
            <person name="Amselem J."/>
            <person name="Cantarel B.L."/>
            <person name="Chiu R."/>
            <person name="Coutinho P.M."/>
            <person name="Feau N."/>
            <person name="Field M."/>
            <person name="Frey P."/>
            <person name="Gelhaye E."/>
            <person name="Goldberg J."/>
            <person name="Grabherr M.G."/>
            <person name="Kodira C.D."/>
            <person name="Kohler A."/>
            <person name="Kuees U."/>
            <person name="Lindquist E.A."/>
            <person name="Lucas S.M."/>
            <person name="Mago R."/>
            <person name="Mauceli E."/>
            <person name="Morin E."/>
            <person name="Murat C."/>
            <person name="Pangilinan J.L."/>
            <person name="Park R."/>
            <person name="Pearson M."/>
            <person name="Quesneville H."/>
            <person name="Rouhier N."/>
            <person name="Sakthikumar S."/>
            <person name="Salamov A.A."/>
            <person name="Schmutz J."/>
            <person name="Selles B."/>
            <person name="Shapiro H."/>
            <person name="Tanguay P."/>
            <person name="Tuskan G.A."/>
            <person name="Henrissat B."/>
            <person name="Van de Peer Y."/>
            <person name="Rouze P."/>
            <person name="Ellis J.G."/>
            <person name="Dodds P.N."/>
            <person name="Schein J.E."/>
            <person name="Zhong S."/>
            <person name="Hamelin R.C."/>
            <person name="Grigoriev I.V."/>
            <person name="Szabo L.J."/>
            <person name="Martin F."/>
        </authorList>
    </citation>
    <scope>NUCLEOTIDE SEQUENCE [LARGE SCALE GENOMIC DNA]</scope>
    <source>
        <strain evidence="4">98AG31 / pathotype 3-4-7</strain>
    </source>
</reference>
<dbReference type="HOGENOM" id="CLU_040578_1_0_1"/>
<dbReference type="KEGG" id="mlr:MELLADRAFT_69092"/>
<dbReference type="GeneID" id="18931169"/>
<feature type="region of interest" description="Disordered" evidence="1">
    <location>
        <begin position="1"/>
        <end position="45"/>
    </location>
</feature>
<evidence type="ECO:0000313" key="4">
    <source>
        <dbReference type="Proteomes" id="UP000001072"/>
    </source>
</evidence>
<dbReference type="VEuPathDB" id="FungiDB:MELLADRAFT_69092"/>
<dbReference type="InParanoid" id="F4S9D2"/>
<dbReference type="AlphaFoldDB" id="F4S9D2"/>
<dbReference type="Pfam" id="PF00092">
    <property type="entry name" value="VWA"/>
    <property type="match status" value="1"/>
</dbReference>
<organism evidence="4">
    <name type="scientific">Melampsora larici-populina (strain 98AG31 / pathotype 3-4-7)</name>
    <name type="common">Poplar leaf rust fungus</name>
    <dbReference type="NCBI Taxonomy" id="747676"/>
    <lineage>
        <taxon>Eukaryota</taxon>
        <taxon>Fungi</taxon>
        <taxon>Dikarya</taxon>
        <taxon>Basidiomycota</taxon>
        <taxon>Pucciniomycotina</taxon>
        <taxon>Pucciniomycetes</taxon>
        <taxon>Pucciniales</taxon>
        <taxon>Melampsoraceae</taxon>
        <taxon>Melampsora</taxon>
    </lineage>
</organism>
<dbReference type="STRING" id="747676.F4S9D2"/>
<name>F4S9D2_MELLP</name>
<gene>
    <name evidence="3" type="ORF">MELLADRAFT_69092</name>
</gene>
<keyword evidence="4" id="KW-1185">Reference proteome</keyword>
<dbReference type="InterPro" id="IPR036465">
    <property type="entry name" value="vWFA_dom_sf"/>
</dbReference>
<dbReference type="PANTHER" id="PTHR34706">
    <property type="entry name" value="SLR1338 PROTEIN"/>
    <property type="match status" value="1"/>
</dbReference>
<evidence type="ECO:0000259" key="2">
    <source>
        <dbReference type="PROSITE" id="PS50234"/>
    </source>
</evidence>
<dbReference type="RefSeq" id="XP_007417985.1">
    <property type="nucleotide sequence ID" value="XM_007417923.1"/>
</dbReference>
<dbReference type="Proteomes" id="UP000001072">
    <property type="component" value="Unassembled WGS sequence"/>
</dbReference>
<dbReference type="Gene3D" id="3.40.50.410">
    <property type="entry name" value="von Willebrand factor, type A domain"/>
    <property type="match status" value="1"/>
</dbReference>
<proteinExistence type="predicted"/>
<feature type="compositionally biased region" description="Polar residues" evidence="1">
    <location>
        <begin position="8"/>
        <end position="42"/>
    </location>
</feature>
<dbReference type="OrthoDB" id="2142040at2759"/>
<feature type="domain" description="VWFA" evidence="2">
    <location>
        <begin position="90"/>
        <end position="284"/>
    </location>
</feature>
<accession>F4S9D2</accession>
<evidence type="ECO:0000256" key="1">
    <source>
        <dbReference type="SAM" id="MobiDB-lite"/>
    </source>
</evidence>
<sequence length="295" mass="32116">MATPPPAYTNSNSYSNHGFDRTNSLSSRHSISHQPNRQSSTDRGLGGLMVGLGAAAMLNNAMNNQSAQTNQYQGNGNGREDPLTTLGRFDTILLIDDSASMAMGDLWKEAAGAVSGLAETLVKYDSDGIEVYFMSSSEYLLNARSAQSINELFQRVRPVGTSTPTDVRVEELLGLYMNRLEANKAQNMPPLKPVNLIVITDGEADDPDTLAYALAGFAERLDMGRFPLTQVGVQFIQIGKDRAATKALKELDDELKNTYGVKRDIVDTTPYKGRLTADFIMKAVLGGINKRIDRG</sequence>